<dbReference type="EMBL" id="QSHZ01000020">
    <property type="protein sequence ID" value="RHC54721.1"/>
    <property type="molecule type" value="Genomic_DNA"/>
</dbReference>
<accession>A0A414AT84</accession>
<evidence type="ECO:0000313" key="2">
    <source>
        <dbReference type="EMBL" id="RHC54721.1"/>
    </source>
</evidence>
<feature type="compositionally biased region" description="Low complexity" evidence="1">
    <location>
        <begin position="70"/>
        <end position="81"/>
    </location>
</feature>
<gene>
    <name evidence="2" type="ORF">DW839_18690</name>
</gene>
<comment type="caution">
    <text evidence="2">The sequence shown here is derived from an EMBL/GenBank/DDBJ whole genome shotgun (WGS) entry which is preliminary data.</text>
</comment>
<proteinExistence type="predicted"/>
<dbReference type="RefSeq" id="WP_118024803.1">
    <property type="nucleotide sequence ID" value="NZ_JADNPF010000072.1"/>
</dbReference>
<protein>
    <submittedName>
        <fullName evidence="2">Uncharacterized protein</fullName>
    </submittedName>
</protein>
<name>A0A414AT84_9FIRM</name>
<dbReference type="AlphaFoldDB" id="A0A414AT84"/>
<organism evidence="2 3">
    <name type="scientific">Enterocloster bolteae</name>
    <dbReference type="NCBI Taxonomy" id="208479"/>
    <lineage>
        <taxon>Bacteria</taxon>
        <taxon>Bacillati</taxon>
        <taxon>Bacillota</taxon>
        <taxon>Clostridia</taxon>
        <taxon>Lachnospirales</taxon>
        <taxon>Lachnospiraceae</taxon>
        <taxon>Enterocloster</taxon>
    </lineage>
</organism>
<evidence type="ECO:0000313" key="3">
    <source>
        <dbReference type="Proteomes" id="UP000283975"/>
    </source>
</evidence>
<dbReference type="Proteomes" id="UP000283975">
    <property type="component" value="Unassembled WGS sequence"/>
</dbReference>
<evidence type="ECO:0000256" key="1">
    <source>
        <dbReference type="SAM" id="MobiDB-lite"/>
    </source>
</evidence>
<sequence length="81" mass="8592">MANMLGHADKRTEQQRHDDAITGRDDLTPTALNNEGNMVGTGPNTKKEDTRAVGTTPAPKNPDKKKGPGKYKPGNPGPGVK</sequence>
<feature type="compositionally biased region" description="Basic and acidic residues" evidence="1">
    <location>
        <begin position="7"/>
        <end position="27"/>
    </location>
</feature>
<feature type="region of interest" description="Disordered" evidence="1">
    <location>
        <begin position="1"/>
        <end position="81"/>
    </location>
</feature>
<reference evidence="2 3" key="1">
    <citation type="submission" date="2018-08" db="EMBL/GenBank/DDBJ databases">
        <title>A genome reference for cultivated species of the human gut microbiota.</title>
        <authorList>
            <person name="Zou Y."/>
            <person name="Xue W."/>
            <person name="Luo G."/>
        </authorList>
    </citation>
    <scope>NUCLEOTIDE SEQUENCE [LARGE SCALE GENOMIC DNA]</scope>
    <source>
        <strain evidence="2 3">AM35-14</strain>
    </source>
</reference>